<dbReference type="InterPro" id="IPR001647">
    <property type="entry name" value="HTH_TetR"/>
</dbReference>
<dbReference type="AlphaFoldDB" id="A0A1H0KLQ8"/>
<dbReference type="SUPFAM" id="SSF46689">
    <property type="entry name" value="Homeodomain-like"/>
    <property type="match status" value="1"/>
</dbReference>
<dbReference type="PANTHER" id="PTHR43479">
    <property type="entry name" value="ACREF/ENVCD OPERON REPRESSOR-RELATED"/>
    <property type="match status" value="1"/>
</dbReference>
<evidence type="ECO:0000313" key="5">
    <source>
        <dbReference type="Proteomes" id="UP000183816"/>
    </source>
</evidence>
<dbReference type="Pfam" id="PF14278">
    <property type="entry name" value="TetR_C_8"/>
    <property type="match status" value="1"/>
</dbReference>
<dbReference type="PANTHER" id="PTHR43479:SF11">
    <property type="entry name" value="ACREF_ENVCD OPERON REPRESSOR-RELATED"/>
    <property type="match status" value="1"/>
</dbReference>
<name>A0A1H0KLQ8_STREI</name>
<dbReference type="OrthoDB" id="9810250at2"/>
<dbReference type="PROSITE" id="PS50977">
    <property type="entry name" value="HTH_TETR_2"/>
    <property type="match status" value="1"/>
</dbReference>
<sequence length="204" mass="24799">MVCGKIKQIKDTKDRLFFALICLMKEKKYEDIKIKEILERSEISRRTFYRHFSNKQELLNYYFEKVIEEYLQKRQQFAQTQSFEDMLSGSLEFWYKERDVLSILIKHQHFDLFFHQFNRRAKEVYDSITLPWFAYSRDVTKISYAMDFIIGGYYNVLRCWLKKENPEGPDVIAKDVKKMIIKITEFFNLDVSQELEDKTLTKEL</sequence>
<keyword evidence="1 2" id="KW-0238">DNA-binding</keyword>
<dbReference type="Pfam" id="PF00440">
    <property type="entry name" value="TetR_N"/>
    <property type="match status" value="1"/>
</dbReference>
<evidence type="ECO:0000256" key="1">
    <source>
        <dbReference type="ARBA" id="ARBA00023125"/>
    </source>
</evidence>
<feature type="DNA-binding region" description="H-T-H motif" evidence="2">
    <location>
        <begin position="33"/>
        <end position="52"/>
    </location>
</feature>
<evidence type="ECO:0000313" key="4">
    <source>
        <dbReference type="EMBL" id="SDO56934.1"/>
    </source>
</evidence>
<accession>A0A1H0KLQ8</accession>
<dbReference type="InterPro" id="IPR050624">
    <property type="entry name" value="HTH-type_Tx_Regulator"/>
</dbReference>
<evidence type="ECO:0000256" key="2">
    <source>
        <dbReference type="PROSITE-ProRule" id="PRU00335"/>
    </source>
</evidence>
<dbReference type="GO" id="GO:0003677">
    <property type="term" value="F:DNA binding"/>
    <property type="evidence" value="ECO:0007669"/>
    <property type="project" value="UniProtKB-UniRule"/>
</dbReference>
<dbReference type="EMBL" id="FNJK01000001">
    <property type="protein sequence ID" value="SDO56934.1"/>
    <property type="molecule type" value="Genomic_DNA"/>
</dbReference>
<dbReference type="Proteomes" id="UP000183816">
    <property type="component" value="Unassembled WGS sequence"/>
</dbReference>
<dbReference type="Gene3D" id="1.10.357.10">
    <property type="entry name" value="Tetracycline Repressor, domain 2"/>
    <property type="match status" value="1"/>
</dbReference>
<feature type="domain" description="HTH tetR-type" evidence="3">
    <location>
        <begin position="10"/>
        <end position="70"/>
    </location>
</feature>
<protein>
    <submittedName>
        <fullName evidence="4">Regulatory protein, tetR family</fullName>
    </submittedName>
</protein>
<proteinExistence type="predicted"/>
<evidence type="ECO:0000259" key="3">
    <source>
        <dbReference type="PROSITE" id="PS50977"/>
    </source>
</evidence>
<dbReference type="InterPro" id="IPR009057">
    <property type="entry name" value="Homeodomain-like_sf"/>
</dbReference>
<organism evidence="4 5">
    <name type="scientific">Streptococcus equinus</name>
    <name type="common">Streptococcus bovis</name>
    <dbReference type="NCBI Taxonomy" id="1335"/>
    <lineage>
        <taxon>Bacteria</taxon>
        <taxon>Bacillati</taxon>
        <taxon>Bacillota</taxon>
        <taxon>Bacilli</taxon>
        <taxon>Lactobacillales</taxon>
        <taxon>Streptococcaceae</taxon>
        <taxon>Streptococcus</taxon>
    </lineage>
</organism>
<dbReference type="InterPro" id="IPR039532">
    <property type="entry name" value="TetR_C_Firmicutes"/>
</dbReference>
<reference evidence="4 5" key="1">
    <citation type="submission" date="2016-10" db="EMBL/GenBank/DDBJ databases">
        <authorList>
            <person name="de Groot N.N."/>
        </authorList>
    </citation>
    <scope>NUCLEOTIDE SEQUENCE [LARGE SCALE GENOMIC DNA]</scope>
    <source>
        <strain evidence="4 5">Sb04</strain>
    </source>
</reference>
<gene>
    <name evidence="4" type="ORF">SAMN05216347_101435</name>
</gene>